<keyword evidence="1" id="KW-1133">Transmembrane helix</keyword>
<keyword evidence="1" id="KW-0472">Membrane</keyword>
<proteinExistence type="predicted"/>
<accession>A0A6J7K5M1</accession>
<sequence length="48" mass="5204">MNGLPAVAIVSEGEVVNDIPGAPWMYGIGAFVILLVLLYVITRFNVDR</sequence>
<keyword evidence="1" id="KW-0812">Transmembrane</keyword>
<evidence type="ECO:0000256" key="1">
    <source>
        <dbReference type="SAM" id="Phobius"/>
    </source>
</evidence>
<gene>
    <name evidence="2" type="ORF">UFOPK3773_01426</name>
</gene>
<name>A0A6J7K5M1_9ZZZZ</name>
<organism evidence="2">
    <name type="scientific">freshwater metagenome</name>
    <dbReference type="NCBI Taxonomy" id="449393"/>
    <lineage>
        <taxon>unclassified sequences</taxon>
        <taxon>metagenomes</taxon>
        <taxon>ecological metagenomes</taxon>
    </lineage>
</organism>
<reference evidence="2" key="1">
    <citation type="submission" date="2020-05" db="EMBL/GenBank/DDBJ databases">
        <authorList>
            <person name="Chiriac C."/>
            <person name="Salcher M."/>
            <person name="Ghai R."/>
            <person name="Kavagutti S V."/>
        </authorList>
    </citation>
    <scope>NUCLEOTIDE SEQUENCE</scope>
</reference>
<feature type="transmembrane region" description="Helical" evidence="1">
    <location>
        <begin position="24"/>
        <end position="42"/>
    </location>
</feature>
<protein>
    <submittedName>
        <fullName evidence="2">Unannotated protein</fullName>
    </submittedName>
</protein>
<dbReference type="EMBL" id="CAFBNF010000172">
    <property type="protein sequence ID" value="CAB4951400.1"/>
    <property type="molecule type" value="Genomic_DNA"/>
</dbReference>
<evidence type="ECO:0000313" key="2">
    <source>
        <dbReference type="EMBL" id="CAB4951400.1"/>
    </source>
</evidence>
<dbReference type="AlphaFoldDB" id="A0A6J7K5M1"/>